<dbReference type="Proteomes" id="UP001372834">
    <property type="component" value="Unassembled WGS sequence"/>
</dbReference>
<dbReference type="AlphaFoldDB" id="A0AAN8PF59"/>
<proteinExistence type="predicted"/>
<evidence type="ECO:0000313" key="4">
    <source>
        <dbReference type="Proteomes" id="UP001372834"/>
    </source>
</evidence>
<evidence type="ECO:0000256" key="1">
    <source>
        <dbReference type="SAM" id="MobiDB-lite"/>
    </source>
</evidence>
<reference evidence="3 4" key="1">
    <citation type="submission" date="2023-10" db="EMBL/GenBank/DDBJ databases">
        <title>Genomes of two closely related lineages of the louse Polyplax serrata with different host specificities.</title>
        <authorList>
            <person name="Martinu J."/>
            <person name="Tarabai H."/>
            <person name="Stefka J."/>
            <person name="Hypsa V."/>
        </authorList>
    </citation>
    <scope>NUCLEOTIDE SEQUENCE [LARGE SCALE GENOMIC DNA]</scope>
    <source>
        <strain evidence="3">HR10_N</strain>
    </source>
</reference>
<feature type="region of interest" description="Disordered" evidence="1">
    <location>
        <begin position="53"/>
        <end position="72"/>
    </location>
</feature>
<sequence length="96" mass="10224">MESSTKLTFVLCTLLVVLTWTGRGACDTIEEKGSTPFLGLGGETLGQVNRYSSSAGNSLNEPDGERFSGTPFRPPCYTDNLTAVYSVRSLHGGTMA</sequence>
<organism evidence="3 4">
    <name type="scientific">Polyplax serrata</name>
    <name type="common">Common mouse louse</name>
    <dbReference type="NCBI Taxonomy" id="468196"/>
    <lineage>
        <taxon>Eukaryota</taxon>
        <taxon>Metazoa</taxon>
        <taxon>Ecdysozoa</taxon>
        <taxon>Arthropoda</taxon>
        <taxon>Hexapoda</taxon>
        <taxon>Insecta</taxon>
        <taxon>Pterygota</taxon>
        <taxon>Neoptera</taxon>
        <taxon>Paraneoptera</taxon>
        <taxon>Psocodea</taxon>
        <taxon>Troctomorpha</taxon>
        <taxon>Phthiraptera</taxon>
        <taxon>Anoplura</taxon>
        <taxon>Polyplacidae</taxon>
        <taxon>Polyplax</taxon>
    </lineage>
</organism>
<evidence type="ECO:0000313" key="3">
    <source>
        <dbReference type="EMBL" id="KAK6629447.1"/>
    </source>
</evidence>
<evidence type="ECO:0000256" key="2">
    <source>
        <dbReference type="SAM" id="SignalP"/>
    </source>
</evidence>
<protein>
    <recommendedName>
        <fullName evidence="5">Secreted protein</fullName>
    </recommendedName>
</protein>
<gene>
    <name evidence="3" type="ORF">RUM43_003264</name>
</gene>
<dbReference type="EMBL" id="JAWJWE010000036">
    <property type="protein sequence ID" value="KAK6629447.1"/>
    <property type="molecule type" value="Genomic_DNA"/>
</dbReference>
<feature type="signal peptide" evidence="2">
    <location>
        <begin position="1"/>
        <end position="26"/>
    </location>
</feature>
<name>A0AAN8PF59_POLSC</name>
<keyword evidence="2" id="KW-0732">Signal</keyword>
<feature type="chain" id="PRO_5042951915" description="Secreted protein" evidence="2">
    <location>
        <begin position="27"/>
        <end position="96"/>
    </location>
</feature>
<evidence type="ECO:0008006" key="5">
    <source>
        <dbReference type="Google" id="ProtNLM"/>
    </source>
</evidence>
<accession>A0AAN8PF59</accession>
<comment type="caution">
    <text evidence="3">The sequence shown here is derived from an EMBL/GenBank/DDBJ whole genome shotgun (WGS) entry which is preliminary data.</text>
</comment>